<dbReference type="STRING" id="59895.A0A118JH32"/>
<dbReference type="EMBL" id="LEKV01006548">
    <property type="protein sequence ID" value="KVH72232.1"/>
    <property type="molecule type" value="Genomic_DNA"/>
</dbReference>
<accession>A0A118JH32</accession>
<dbReference type="Gramene" id="KVH72232">
    <property type="protein sequence ID" value="KVH72232"/>
    <property type="gene ID" value="Ccrd_025590"/>
</dbReference>
<dbReference type="PANTHER" id="PTHR32278">
    <property type="entry name" value="F-BOX DOMAIN-CONTAINING PROTEIN"/>
    <property type="match status" value="1"/>
</dbReference>
<dbReference type="Pfam" id="PF14299">
    <property type="entry name" value="PP2"/>
    <property type="match status" value="2"/>
</dbReference>
<reference evidence="1 2" key="1">
    <citation type="journal article" date="2016" name="Sci. Rep.">
        <title>The genome sequence of the outbreeding globe artichoke constructed de novo incorporating a phase-aware low-pass sequencing strategy of F1 progeny.</title>
        <authorList>
            <person name="Scaglione D."/>
            <person name="Reyes-Chin-Wo S."/>
            <person name="Acquadro A."/>
            <person name="Froenicke L."/>
            <person name="Portis E."/>
            <person name="Beitel C."/>
            <person name="Tirone M."/>
            <person name="Mauro R."/>
            <person name="Lo Monaco A."/>
            <person name="Mauromicale G."/>
            <person name="Faccioli P."/>
            <person name="Cattivelli L."/>
            <person name="Rieseberg L."/>
            <person name="Michelmore R."/>
            <person name="Lanteri S."/>
        </authorList>
    </citation>
    <scope>NUCLEOTIDE SEQUENCE [LARGE SCALE GENOMIC DNA]</scope>
    <source>
        <strain evidence="1">2C</strain>
    </source>
</reference>
<comment type="caution">
    <text evidence="1">The sequence shown here is derived from an EMBL/GenBank/DDBJ whole genome shotgun (WGS) entry which is preliminary data.</text>
</comment>
<dbReference type="PANTHER" id="PTHR32278:SF135">
    <property type="entry name" value="F-BOX PROTEIN PP2-B12"/>
    <property type="match status" value="1"/>
</dbReference>
<dbReference type="Proteomes" id="UP000243975">
    <property type="component" value="Unassembled WGS sequence"/>
</dbReference>
<protein>
    <submittedName>
        <fullName evidence="1">Phloem protein 2-like protein</fullName>
    </submittedName>
</protein>
<gene>
    <name evidence="1" type="ORF">Ccrd_025590</name>
</gene>
<feature type="non-terminal residue" evidence="1">
    <location>
        <position position="338"/>
    </location>
</feature>
<evidence type="ECO:0000313" key="1">
    <source>
        <dbReference type="EMBL" id="KVH72232.1"/>
    </source>
</evidence>
<keyword evidence="2" id="KW-1185">Reference proteome</keyword>
<proteinExistence type="predicted"/>
<dbReference type="OMA" id="ACERNHI"/>
<sequence>RFPEFNLVALGGEFKAHVKPKFLSPGITYTVNLVFKLINRNGNSNGPMYLVLDYKLKGETKYSTAYLAHEREDRWMTVELYQFTSHERDFDLEILFDGTQIHLDALVVEGIEFRPSERVASEVEEVDIQPISDLDTDWERKLPEDHEEIIKWFGDSIEWTTKKELYFLFCKGFVINDDKERFFLAKNGKKCLFLTARAHLNRRERRFESILNLRFGEVALYRFGSYIHIHGEIDFQILSPGTTYACNLVYKITRDVDKIEEPVEVRNWNLPFPDSDGIYYRYIYLLSPQLPVIRPNVDENSHNPSISQMPKIKGLPRLRNDGWMEVEIWEFETSVGVD</sequence>
<feature type="non-terminal residue" evidence="1">
    <location>
        <position position="1"/>
    </location>
</feature>
<evidence type="ECO:0000313" key="2">
    <source>
        <dbReference type="Proteomes" id="UP000243975"/>
    </source>
</evidence>
<dbReference type="AlphaFoldDB" id="A0A118JH32"/>
<organism evidence="1 2">
    <name type="scientific">Cynara cardunculus var. scolymus</name>
    <name type="common">Globe artichoke</name>
    <name type="synonym">Cynara scolymus</name>
    <dbReference type="NCBI Taxonomy" id="59895"/>
    <lineage>
        <taxon>Eukaryota</taxon>
        <taxon>Viridiplantae</taxon>
        <taxon>Streptophyta</taxon>
        <taxon>Embryophyta</taxon>
        <taxon>Tracheophyta</taxon>
        <taxon>Spermatophyta</taxon>
        <taxon>Magnoliopsida</taxon>
        <taxon>eudicotyledons</taxon>
        <taxon>Gunneridae</taxon>
        <taxon>Pentapetalae</taxon>
        <taxon>asterids</taxon>
        <taxon>campanulids</taxon>
        <taxon>Asterales</taxon>
        <taxon>Asteraceae</taxon>
        <taxon>Carduoideae</taxon>
        <taxon>Cardueae</taxon>
        <taxon>Carduinae</taxon>
        <taxon>Cynara</taxon>
    </lineage>
</organism>
<dbReference type="InterPro" id="IPR025886">
    <property type="entry name" value="PP2-like"/>
</dbReference>
<name>A0A118JH32_CYNCS</name>